<evidence type="ECO:0000313" key="2">
    <source>
        <dbReference type="EMBL" id="GFZ12239.1"/>
    </source>
</evidence>
<dbReference type="Proteomes" id="UP000585474">
    <property type="component" value="Unassembled WGS sequence"/>
</dbReference>
<dbReference type="AlphaFoldDB" id="A0A7J0GN52"/>
<name>A0A7J0GN52_9ERIC</name>
<dbReference type="EMBL" id="BJWL01000023">
    <property type="protein sequence ID" value="GFZ12239.1"/>
    <property type="molecule type" value="Genomic_DNA"/>
</dbReference>
<accession>A0A7J0GN52</accession>
<reference evidence="2 3" key="1">
    <citation type="submission" date="2019-07" db="EMBL/GenBank/DDBJ databases">
        <title>De Novo Assembly of kiwifruit Actinidia rufa.</title>
        <authorList>
            <person name="Sugita-Konishi S."/>
            <person name="Sato K."/>
            <person name="Mori E."/>
            <person name="Abe Y."/>
            <person name="Kisaki G."/>
            <person name="Hamano K."/>
            <person name="Suezawa K."/>
            <person name="Otani M."/>
            <person name="Fukuda T."/>
            <person name="Manabe T."/>
            <person name="Gomi K."/>
            <person name="Tabuchi M."/>
            <person name="Akimitsu K."/>
            <person name="Kataoka I."/>
        </authorList>
    </citation>
    <scope>NUCLEOTIDE SEQUENCE [LARGE SCALE GENOMIC DNA]</scope>
    <source>
        <strain evidence="3">cv. Fuchu</strain>
    </source>
</reference>
<proteinExistence type="predicted"/>
<evidence type="ECO:0000256" key="1">
    <source>
        <dbReference type="SAM" id="MobiDB-lite"/>
    </source>
</evidence>
<sequence length="75" mass="8191">MNRHCWGSKIKAQHCSGSNQNRRSENRTHAHGSPQIEAAIDNLGLRSIDSSATEVYSTSLQSISKNSILNRAIGV</sequence>
<evidence type="ECO:0000313" key="3">
    <source>
        <dbReference type="Proteomes" id="UP000585474"/>
    </source>
</evidence>
<organism evidence="2 3">
    <name type="scientific">Actinidia rufa</name>
    <dbReference type="NCBI Taxonomy" id="165716"/>
    <lineage>
        <taxon>Eukaryota</taxon>
        <taxon>Viridiplantae</taxon>
        <taxon>Streptophyta</taxon>
        <taxon>Embryophyta</taxon>
        <taxon>Tracheophyta</taxon>
        <taxon>Spermatophyta</taxon>
        <taxon>Magnoliopsida</taxon>
        <taxon>eudicotyledons</taxon>
        <taxon>Gunneridae</taxon>
        <taxon>Pentapetalae</taxon>
        <taxon>asterids</taxon>
        <taxon>Ericales</taxon>
        <taxon>Actinidiaceae</taxon>
        <taxon>Actinidia</taxon>
    </lineage>
</organism>
<feature type="region of interest" description="Disordered" evidence="1">
    <location>
        <begin position="1"/>
        <end position="34"/>
    </location>
</feature>
<protein>
    <submittedName>
        <fullName evidence="2">Uncharacterized protein</fullName>
    </submittedName>
</protein>
<gene>
    <name evidence="2" type="ORF">Acr_23g0006240</name>
</gene>
<comment type="caution">
    <text evidence="2">The sequence shown here is derived from an EMBL/GenBank/DDBJ whole genome shotgun (WGS) entry which is preliminary data.</text>
</comment>
<keyword evidence="3" id="KW-1185">Reference proteome</keyword>